<evidence type="ECO:0000256" key="1">
    <source>
        <dbReference type="ARBA" id="ARBA00000085"/>
    </source>
</evidence>
<dbReference type="Gene3D" id="1.20.5.1930">
    <property type="match status" value="1"/>
</dbReference>
<keyword evidence="7" id="KW-0067">ATP-binding</keyword>
<evidence type="ECO:0000256" key="6">
    <source>
        <dbReference type="ARBA" id="ARBA00022777"/>
    </source>
</evidence>
<keyword evidence="9" id="KW-1133">Transmembrane helix</keyword>
<keyword evidence="5" id="KW-0547">Nucleotide-binding</keyword>
<dbReference type="RefSeq" id="WP_326619833.1">
    <property type="nucleotide sequence ID" value="NZ_CP109106.1"/>
</dbReference>
<gene>
    <name evidence="12" type="ORF">OG863_21255</name>
</gene>
<feature type="domain" description="Signal transduction histidine kinase subgroup 3 dimerisation and phosphoacceptor" evidence="11">
    <location>
        <begin position="157"/>
        <end position="230"/>
    </location>
</feature>
<dbReference type="InterPro" id="IPR036890">
    <property type="entry name" value="HATPase_C_sf"/>
</dbReference>
<evidence type="ECO:0000256" key="5">
    <source>
        <dbReference type="ARBA" id="ARBA00022741"/>
    </source>
</evidence>
<keyword evidence="9" id="KW-0472">Membrane</keyword>
<dbReference type="InterPro" id="IPR050482">
    <property type="entry name" value="Sensor_HK_TwoCompSys"/>
</dbReference>
<evidence type="ECO:0000256" key="8">
    <source>
        <dbReference type="ARBA" id="ARBA00023012"/>
    </source>
</evidence>
<dbReference type="EMBL" id="CP109106">
    <property type="protein sequence ID" value="WSB70283.1"/>
    <property type="molecule type" value="Genomic_DNA"/>
</dbReference>
<evidence type="ECO:0000256" key="7">
    <source>
        <dbReference type="ARBA" id="ARBA00022840"/>
    </source>
</evidence>
<evidence type="ECO:0000256" key="3">
    <source>
        <dbReference type="ARBA" id="ARBA00022553"/>
    </source>
</evidence>
<evidence type="ECO:0000313" key="13">
    <source>
        <dbReference type="Proteomes" id="UP001344251"/>
    </source>
</evidence>
<dbReference type="PANTHER" id="PTHR24421">
    <property type="entry name" value="NITRATE/NITRITE SENSOR PROTEIN NARX-RELATED"/>
    <property type="match status" value="1"/>
</dbReference>
<comment type="catalytic activity">
    <reaction evidence="1">
        <text>ATP + protein L-histidine = ADP + protein N-phospho-L-histidine.</text>
        <dbReference type="EC" id="2.7.13.3"/>
    </reaction>
</comment>
<keyword evidence="9" id="KW-0812">Transmembrane</keyword>
<dbReference type="GO" id="GO:0016301">
    <property type="term" value="F:kinase activity"/>
    <property type="evidence" value="ECO:0007669"/>
    <property type="project" value="UniProtKB-KW"/>
</dbReference>
<evidence type="ECO:0000256" key="2">
    <source>
        <dbReference type="ARBA" id="ARBA00012438"/>
    </source>
</evidence>
<dbReference type="PANTHER" id="PTHR24421:SF10">
    <property type="entry name" value="NITRATE_NITRITE SENSOR PROTEIN NARQ"/>
    <property type="match status" value="1"/>
</dbReference>
<dbReference type="Pfam" id="PF02518">
    <property type="entry name" value="HATPase_c"/>
    <property type="match status" value="1"/>
</dbReference>
<dbReference type="InterPro" id="IPR003594">
    <property type="entry name" value="HATPase_dom"/>
</dbReference>
<feature type="transmembrane region" description="Helical" evidence="9">
    <location>
        <begin position="79"/>
        <end position="99"/>
    </location>
</feature>
<organism evidence="12 13">
    <name type="scientific">Streptomyces decoyicus</name>
    <dbReference type="NCBI Taxonomy" id="249567"/>
    <lineage>
        <taxon>Bacteria</taxon>
        <taxon>Bacillati</taxon>
        <taxon>Actinomycetota</taxon>
        <taxon>Actinomycetes</taxon>
        <taxon>Kitasatosporales</taxon>
        <taxon>Streptomycetaceae</taxon>
        <taxon>Streptomyces</taxon>
    </lineage>
</organism>
<dbReference type="Pfam" id="PF07730">
    <property type="entry name" value="HisKA_3"/>
    <property type="match status" value="1"/>
</dbReference>
<proteinExistence type="predicted"/>
<accession>A0ABZ1FL24</accession>
<keyword evidence="13" id="KW-1185">Reference proteome</keyword>
<dbReference type="CDD" id="cd16917">
    <property type="entry name" value="HATPase_UhpB-NarQ-NarX-like"/>
    <property type="match status" value="1"/>
</dbReference>
<feature type="domain" description="Histidine kinase/HSP90-like ATPase" evidence="10">
    <location>
        <begin position="280"/>
        <end position="379"/>
    </location>
</feature>
<keyword evidence="6 12" id="KW-0418">Kinase</keyword>
<keyword evidence="8" id="KW-0902">Two-component regulatory system</keyword>
<name>A0ABZ1FL24_9ACTN</name>
<dbReference type="InterPro" id="IPR011712">
    <property type="entry name" value="Sig_transdc_His_kin_sub3_dim/P"/>
</dbReference>
<feature type="transmembrane region" description="Helical" evidence="9">
    <location>
        <begin position="105"/>
        <end position="125"/>
    </location>
</feature>
<evidence type="ECO:0000259" key="10">
    <source>
        <dbReference type="Pfam" id="PF02518"/>
    </source>
</evidence>
<dbReference type="SUPFAM" id="SSF55874">
    <property type="entry name" value="ATPase domain of HSP90 chaperone/DNA topoisomerase II/histidine kinase"/>
    <property type="match status" value="1"/>
</dbReference>
<sequence length="382" mass="40483">MGGPRVMGGDIPAWQAVLPVLVLCAATALRSTLPPAAVAVGTLTVTVETTSSGGLGPLLVYTDLLYAAALYGAPWLCRVLQVGTIAATLATTVLLVLTGDRSEGVTTGVIVALLLISPVWTGVLIRNHKERADAERQRAAQINRLAELDRKTVLQTERTRMARELHDLVANHLSAIAIHSSAVLSLTEAKGGKDGAAEEDPVLRALAVIRENSVQGLAEMRRMVVLLRSDRGVDDDWDRPQLNALGALVDQARPAADAAALTLHTEFPESFPEVSSVIEVTAYRIVQEALTNVLKHASAGRVRIRCEAGAEQLTISVDSPLTRPDGRARQRPVEQLTTGAGAGLAGMSERAALVGGIFDAGPDRTAPGRWRVRAVLPLTQNS</sequence>
<protein>
    <recommendedName>
        <fullName evidence="2">histidine kinase</fullName>
        <ecNumber evidence="2">2.7.13.3</ecNumber>
    </recommendedName>
</protein>
<keyword evidence="4" id="KW-0808">Transferase</keyword>
<evidence type="ECO:0000256" key="4">
    <source>
        <dbReference type="ARBA" id="ARBA00022679"/>
    </source>
</evidence>
<dbReference type="EC" id="2.7.13.3" evidence="2"/>
<evidence type="ECO:0000313" key="12">
    <source>
        <dbReference type="EMBL" id="WSB70283.1"/>
    </source>
</evidence>
<dbReference type="Proteomes" id="UP001344251">
    <property type="component" value="Chromosome"/>
</dbReference>
<evidence type="ECO:0000259" key="11">
    <source>
        <dbReference type="Pfam" id="PF07730"/>
    </source>
</evidence>
<dbReference type="Gene3D" id="3.30.565.10">
    <property type="entry name" value="Histidine kinase-like ATPase, C-terminal domain"/>
    <property type="match status" value="1"/>
</dbReference>
<evidence type="ECO:0000256" key="9">
    <source>
        <dbReference type="SAM" id="Phobius"/>
    </source>
</evidence>
<reference evidence="12 13" key="1">
    <citation type="submission" date="2022-10" db="EMBL/GenBank/DDBJ databases">
        <title>The complete genomes of actinobacterial strains from the NBC collection.</title>
        <authorList>
            <person name="Joergensen T.S."/>
            <person name="Alvarez Arevalo M."/>
            <person name="Sterndorff E.B."/>
            <person name="Faurdal D."/>
            <person name="Vuksanovic O."/>
            <person name="Mourched A.-S."/>
            <person name="Charusanti P."/>
            <person name="Shaw S."/>
            <person name="Blin K."/>
            <person name="Weber T."/>
        </authorList>
    </citation>
    <scope>NUCLEOTIDE SEQUENCE [LARGE SCALE GENOMIC DNA]</scope>
    <source>
        <strain evidence="12 13">NBC 01774</strain>
    </source>
</reference>
<keyword evidence="3" id="KW-0597">Phosphoprotein</keyword>